<dbReference type="AlphaFoldDB" id="A0A7K6GBA4"/>
<accession>A0A7K6GBA4</accession>
<feature type="region of interest" description="Disordered" evidence="1">
    <location>
        <begin position="27"/>
        <end position="75"/>
    </location>
</feature>
<keyword evidence="3" id="KW-1185">Reference proteome</keyword>
<dbReference type="Proteomes" id="UP000564407">
    <property type="component" value="Unassembled WGS sequence"/>
</dbReference>
<feature type="non-terminal residue" evidence="2">
    <location>
        <position position="75"/>
    </location>
</feature>
<dbReference type="InterPro" id="IPR008491">
    <property type="entry name" value="CDK5RAP3"/>
</dbReference>
<evidence type="ECO:0000313" key="2">
    <source>
        <dbReference type="EMBL" id="NWV60361.1"/>
    </source>
</evidence>
<comment type="caution">
    <text evidence="2">The sequence shown here is derived from an EMBL/GenBank/DDBJ whole genome shotgun (WGS) entry which is preliminary data.</text>
</comment>
<name>A0A7K6GBA4_9PASS</name>
<reference evidence="2 3" key="1">
    <citation type="submission" date="2019-09" db="EMBL/GenBank/DDBJ databases">
        <title>Bird 10,000 Genomes (B10K) Project - Family phase.</title>
        <authorList>
            <person name="Zhang G."/>
        </authorList>
    </citation>
    <scope>NUCLEOTIDE SEQUENCE [LARGE SCALE GENOMIC DNA]</scope>
    <source>
        <strain evidence="2">B10K-DU-029-44</strain>
        <tissue evidence="2">Heart</tissue>
    </source>
</reference>
<sequence>PRYVERVAALLRQKLLQAELLGAKREALERRRRGAREEQERLEPELRRLQERSRELQRLVRAGGGPGTTGNSRGP</sequence>
<proteinExistence type="predicted"/>
<organism evidence="2 3">
    <name type="scientific">Malurus elegans</name>
    <name type="common">Red-winged fairywren</name>
    <dbReference type="NCBI Taxonomy" id="720584"/>
    <lineage>
        <taxon>Eukaryota</taxon>
        <taxon>Metazoa</taxon>
        <taxon>Chordata</taxon>
        <taxon>Craniata</taxon>
        <taxon>Vertebrata</taxon>
        <taxon>Euteleostomi</taxon>
        <taxon>Archelosauria</taxon>
        <taxon>Archosauria</taxon>
        <taxon>Dinosauria</taxon>
        <taxon>Saurischia</taxon>
        <taxon>Theropoda</taxon>
        <taxon>Coelurosauria</taxon>
        <taxon>Aves</taxon>
        <taxon>Neognathae</taxon>
        <taxon>Neoaves</taxon>
        <taxon>Telluraves</taxon>
        <taxon>Australaves</taxon>
        <taxon>Passeriformes</taxon>
        <taxon>Meliphagoidea</taxon>
        <taxon>Maluridae</taxon>
        <taxon>Malurus</taxon>
    </lineage>
</organism>
<feature type="non-terminal residue" evidence="2">
    <location>
        <position position="1"/>
    </location>
</feature>
<feature type="compositionally biased region" description="Basic and acidic residues" evidence="1">
    <location>
        <begin position="27"/>
        <end position="58"/>
    </location>
</feature>
<dbReference type="EMBL" id="VZRP01003120">
    <property type="protein sequence ID" value="NWV60361.1"/>
    <property type="molecule type" value="Genomic_DNA"/>
</dbReference>
<gene>
    <name evidence="2" type="primary">Cdk5rap3</name>
    <name evidence="2" type="ORF">MALELE_R15698</name>
</gene>
<protein>
    <submittedName>
        <fullName evidence="2">CK5P3 protein</fullName>
    </submittedName>
</protein>
<evidence type="ECO:0000313" key="3">
    <source>
        <dbReference type="Proteomes" id="UP000564407"/>
    </source>
</evidence>
<dbReference type="Pfam" id="PF05600">
    <property type="entry name" value="CDK5RAP3"/>
    <property type="match status" value="1"/>
</dbReference>
<evidence type="ECO:0000256" key="1">
    <source>
        <dbReference type="SAM" id="MobiDB-lite"/>
    </source>
</evidence>